<comment type="caution">
    <text evidence="4">The sequence shown here is derived from an EMBL/GenBank/DDBJ whole genome shotgun (WGS) entry which is preliminary data.</text>
</comment>
<accession>A0ABR6HRK9</accession>
<gene>
    <name evidence="4" type="ORF">FHS00_002661</name>
</gene>
<comment type="similarity">
    <text evidence="2">Belongs to the bacterial solute-binding protein 1 family.</text>
</comment>
<dbReference type="RefSeq" id="WP_183474543.1">
    <property type="nucleotide sequence ID" value="NZ_JACIBX010000010.1"/>
</dbReference>
<dbReference type="SUPFAM" id="SSF53850">
    <property type="entry name" value="Periplasmic binding protein-like II"/>
    <property type="match status" value="1"/>
</dbReference>
<dbReference type="PANTHER" id="PTHR43649">
    <property type="entry name" value="ARABINOSE-BINDING PROTEIN-RELATED"/>
    <property type="match status" value="1"/>
</dbReference>
<dbReference type="Gene3D" id="3.40.190.10">
    <property type="entry name" value="Periplasmic binding protein-like II"/>
    <property type="match status" value="1"/>
</dbReference>
<dbReference type="Pfam" id="PF01547">
    <property type="entry name" value="SBP_bac_1"/>
    <property type="match status" value="1"/>
</dbReference>
<keyword evidence="5" id="KW-1185">Reference proteome</keyword>
<organism evidence="4 5">
    <name type="scientific">Limimaricola variabilis</name>
    <dbReference type="NCBI Taxonomy" id="1492771"/>
    <lineage>
        <taxon>Bacteria</taxon>
        <taxon>Pseudomonadati</taxon>
        <taxon>Pseudomonadota</taxon>
        <taxon>Alphaproteobacteria</taxon>
        <taxon>Rhodobacterales</taxon>
        <taxon>Paracoccaceae</taxon>
        <taxon>Limimaricola</taxon>
    </lineage>
</organism>
<keyword evidence="3" id="KW-0732">Signal</keyword>
<sequence>MTQIQTTTVLGRWRPIAHRLMISGAMLMGFAQSALAQETTEITVWFGRENFIPADAFESFHAANPDIQVTTDVVRLEQAVADTLRAAQSNRAPDIVQVPADGLAPLVAQGAVRDVSSLLEAWRAENPAALDDISSVGLEMASLDGTPYGVTLYAGPFWYTYRKDWLNEVSLDEPQTWDDVLEFARAAKAEGYTGFALIGSRAHDPVWFLSAFMSMGGQFENGVPQLDSEAGHYLLGFYQTLVREELTSPDVLAWDSSAMRTAFIGGEAAQALLGDNIYPTLNESLEWDAQWAGARPPARPGAEEAARTMTLGWPFLVTTDAAEDAAILKVMQYLAHPENVGEVSARYQPGTVLSVFESEDYNGVKPWASSFAEAFSDLAPLPTHPRQTQIYQILLDAMQEALNTPDGDPAAIAAKHQAAIRDLVGG</sequence>
<protein>
    <submittedName>
        <fullName evidence="4">ABC-type glycerol-3-phosphate transport system substrate-binding protein</fullName>
    </submittedName>
</protein>
<evidence type="ECO:0000313" key="4">
    <source>
        <dbReference type="EMBL" id="MBB3713060.1"/>
    </source>
</evidence>
<dbReference type="Proteomes" id="UP000576152">
    <property type="component" value="Unassembled WGS sequence"/>
</dbReference>
<evidence type="ECO:0000313" key="5">
    <source>
        <dbReference type="Proteomes" id="UP000576152"/>
    </source>
</evidence>
<evidence type="ECO:0000256" key="1">
    <source>
        <dbReference type="ARBA" id="ARBA00004418"/>
    </source>
</evidence>
<evidence type="ECO:0000256" key="2">
    <source>
        <dbReference type="ARBA" id="ARBA00008520"/>
    </source>
</evidence>
<dbReference type="EMBL" id="JACIBX010000010">
    <property type="protein sequence ID" value="MBB3713060.1"/>
    <property type="molecule type" value="Genomic_DNA"/>
</dbReference>
<name>A0ABR6HRK9_9RHOB</name>
<feature type="chain" id="PRO_5046578531" evidence="3">
    <location>
        <begin position="37"/>
        <end position="426"/>
    </location>
</feature>
<dbReference type="InterPro" id="IPR050490">
    <property type="entry name" value="Bact_solute-bd_prot1"/>
</dbReference>
<dbReference type="PANTHER" id="PTHR43649:SF12">
    <property type="entry name" value="DIACETYLCHITOBIOSE BINDING PROTEIN DASA"/>
    <property type="match status" value="1"/>
</dbReference>
<dbReference type="InterPro" id="IPR006059">
    <property type="entry name" value="SBP"/>
</dbReference>
<proteinExistence type="inferred from homology"/>
<feature type="signal peptide" evidence="3">
    <location>
        <begin position="1"/>
        <end position="36"/>
    </location>
</feature>
<comment type="subcellular location">
    <subcellularLocation>
        <location evidence="1">Periplasm</location>
    </subcellularLocation>
</comment>
<reference evidence="4 5" key="1">
    <citation type="submission" date="2020-08" db="EMBL/GenBank/DDBJ databases">
        <title>Genomic Encyclopedia of Type Strains, Phase III (KMG-III): the genomes of soil and plant-associated and newly described type strains.</title>
        <authorList>
            <person name="Whitman W."/>
        </authorList>
    </citation>
    <scope>NUCLEOTIDE SEQUENCE [LARGE SCALE GENOMIC DNA]</scope>
    <source>
        <strain evidence="4 5">CECT 8572</strain>
    </source>
</reference>
<evidence type="ECO:0000256" key="3">
    <source>
        <dbReference type="SAM" id="SignalP"/>
    </source>
</evidence>